<reference evidence="2 3" key="1">
    <citation type="submission" date="2019-07" db="EMBL/GenBank/DDBJ databases">
        <title>Novel species isolated from glacier.</title>
        <authorList>
            <person name="Liu Q."/>
            <person name="Xin Y.-H."/>
        </authorList>
    </citation>
    <scope>NUCLEOTIDE SEQUENCE [LARGE SCALE GENOMIC DNA]</scope>
    <source>
        <strain evidence="2 3">LB1R16</strain>
    </source>
</reference>
<dbReference type="EMBL" id="VJWA01000001">
    <property type="protein sequence ID" value="TRW17647.1"/>
    <property type="molecule type" value="Genomic_DNA"/>
</dbReference>
<dbReference type="OrthoDB" id="7605310at2"/>
<keyword evidence="1" id="KW-1133">Transmembrane helix</keyword>
<evidence type="ECO:0000313" key="3">
    <source>
        <dbReference type="Proteomes" id="UP000317894"/>
    </source>
</evidence>
<keyword evidence="3" id="KW-1185">Reference proteome</keyword>
<keyword evidence="1" id="KW-0812">Transmembrane</keyword>
<comment type="caution">
    <text evidence="2">The sequence shown here is derived from an EMBL/GenBank/DDBJ whole genome shotgun (WGS) entry which is preliminary data.</text>
</comment>
<sequence length="234" mass="26258">MSEPSEADGPRRRRLPRGWAAFLSELAIVVFGVFIALGAQQLVDTWRANSEVREFRAALKLELAESLGAYQSRVAQSKCVNQRLDQLERWQRDWRDGKGARIDGTIGRPFAYALSTSVWRTGATSIAVRMPLEERLYYSGIYDSLENYDALRYREVATWQALFAFDGVVQLSQPEINTLRGLILSARSTDRSMQMNLPGLLRAAARVGVRPGVDEEAAPLDLCRPLRVTSLPGR</sequence>
<proteinExistence type="predicted"/>
<keyword evidence="1" id="KW-0472">Membrane</keyword>
<evidence type="ECO:0000313" key="2">
    <source>
        <dbReference type="EMBL" id="TRW17647.1"/>
    </source>
</evidence>
<organism evidence="2 3">
    <name type="scientific">Glacieibacterium frigidum</name>
    <dbReference type="NCBI Taxonomy" id="2593303"/>
    <lineage>
        <taxon>Bacteria</taxon>
        <taxon>Pseudomonadati</taxon>
        <taxon>Pseudomonadota</taxon>
        <taxon>Alphaproteobacteria</taxon>
        <taxon>Sphingomonadales</taxon>
        <taxon>Sphingosinicellaceae</taxon>
        <taxon>Glacieibacterium</taxon>
    </lineage>
</organism>
<dbReference type="RefSeq" id="WP_143555192.1">
    <property type="nucleotide sequence ID" value="NZ_VJWA01000001.1"/>
</dbReference>
<dbReference type="Proteomes" id="UP000317894">
    <property type="component" value="Unassembled WGS sequence"/>
</dbReference>
<protein>
    <submittedName>
        <fullName evidence="2">Uncharacterized protein</fullName>
    </submittedName>
</protein>
<gene>
    <name evidence="2" type="ORF">FMM06_05730</name>
</gene>
<name>A0A552UHJ0_9SPHN</name>
<accession>A0A552UHJ0</accession>
<dbReference type="AlphaFoldDB" id="A0A552UHJ0"/>
<evidence type="ECO:0000256" key="1">
    <source>
        <dbReference type="SAM" id="Phobius"/>
    </source>
</evidence>
<feature type="transmembrane region" description="Helical" evidence="1">
    <location>
        <begin position="20"/>
        <end position="39"/>
    </location>
</feature>